<accession>A0ABR7DGF6</accession>
<evidence type="ECO:0008006" key="3">
    <source>
        <dbReference type="Google" id="ProtNLM"/>
    </source>
</evidence>
<dbReference type="EMBL" id="JACOOO010000038">
    <property type="protein sequence ID" value="MBC5630433.1"/>
    <property type="molecule type" value="Genomic_DNA"/>
</dbReference>
<proteinExistence type="predicted"/>
<keyword evidence="2" id="KW-1185">Reference proteome</keyword>
<comment type="caution">
    <text evidence="1">The sequence shown here is derived from an EMBL/GenBank/DDBJ whole genome shotgun (WGS) entry which is preliminary data.</text>
</comment>
<dbReference type="Proteomes" id="UP000596929">
    <property type="component" value="Unassembled WGS sequence"/>
</dbReference>
<reference evidence="1 2" key="1">
    <citation type="submission" date="2020-08" db="EMBL/GenBank/DDBJ databases">
        <title>Genome public.</title>
        <authorList>
            <person name="Liu C."/>
            <person name="Sun Q."/>
        </authorList>
    </citation>
    <scope>NUCLEOTIDE SEQUENCE [LARGE SCALE GENOMIC DNA]</scope>
    <source>
        <strain evidence="1 2">NSJ-6</strain>
    </source>
</reference>
<gene>
    <name evidence="1" type="ORF">H8S20_16360</name>
</gene>
<organism evidence="1 2">
    <name type="scientific">Clostridium hominis</name>
    <dbReference type="NCBI Taxonomy" id="2763036"/>
    <lineage>
        <taxon>Bacteria</taxon>
        <taxon>Bacillati</taxon>
        <taxon>Bacillota</taxon>
        <taxon>Clostridia</taxon>
        <taxon>Eubacteriales</taxon>
        <taxon>Clostridiaceae</taxon>
        <taxon>Clostridium</taxon>
    </lineage>
</organism>
<evidence type="ECO:0000313" key="1">
    <source>
        <dbReference type="EMBL" id="MBC5630433.1"/>
    </source>
</evidence>
<dbReference type="RefSeq" id="WP_186860769.1">
    <property type="nucleotide sequence ID" value="NZ_JACOOO010000038.1"/>
</dbReference>
<protein>
    <recommendedName>
        <fullName evidence="3">HIT family protein</fullName>
    </recommendedName>
</protein>
<name>A0ABR7DGF6_9CLOT</name>
<sequence>MGCLICERIEMIKEGKNPYFVMELETGYVVMGDHQHFMMAKLILY</sequence>
<evidence type="ECO:0000313" key="2">
    <source>
        <dbReference type="Proteomes" id="UP000596929"/>
    </source>
</evidence>